<proteinExistence type="inferred from homology"/>
<feature type="coiled-coil region" evidence="10">
    <location>
        <begin position="48"/>
        <end position="161"/>
    </location>
</feature>
<keyword evidence="4" id="KW-0999">Mitochondrion inner membrane</keyword>
<keyword evidence="7" id="KW-0811">Translocation</keyword>
<evidence type="ECO:0000256" key="2">
    <source>
        <dbReference type="ARBA" id="ARBA00009597"/>
    </source>
</evidence>
<keyword evidence="8" id="KW-0496">Mitochondrion</keyword>
<dbReference type="PANTHER" id="PTHR10721:SF1">
    <property type="entry name" value="MITOCHONDRIAL IMPORT INNER MEMBRANE TRANSLOCASE SUBUNIT TIM44"/>
    <property type="match status" value="1"/>
</dbReference>
<dbReference type="GO" id="GO:0030150">
    <property type="term" value="P:protein import into mitochondrial matrix"/>
    <property type="evidence" value="ECO:0007669"/>
    <property type="project" value="InterPro"/>
</dbReference>
<dbReference type="Gene3D" id="3.10.450.240">
    <property type="match status" value="1"/>
</dbReference>
<feature type="non-terminal residue" evidence="12">
    <location>
        <position position="1"/>
    </location>
</feature>
<comment type="subcellular location">
    <subcellularLocation>
        <location evidence="1">Mitochondrion inner membrane</location>
    </subcellularLocation>
</comment>
<keyword evidence="3" id="KW-0813">Transport</keyword>
<evidence type="ECO:0000313" key="12">
    <source>
        <dbReference type="EMBL" id="GMT28467.1"/>
    </source>
</evidence>
<dbReference type="InterPro" id="IPR032710">
    <property type="entry name" value="NTF2-like_dom_sf"/>
</dbReference>
<keyword evidence="13" id="KW-1185">Reference proteome</keyword>
<dbReference type="InterPro" id="IPR039544">
    <property type="entry name" value="Tim44-like"/>
</dbReference>
<feature type="domain" description="Tim44-like" evidence="11">
    <location>
        <begin position="279"/>
        <end position="429"/>
    </location>
</feature>
<accession>A0AAV5WEV2</accession>
<dbReference type="GO" id="GO:0005743">
    <property type="term" value="C:mitochondrial inner membrane"/>
    <property type="evidence" value="ECO:0007669"/>
    <property type="project" value="UniProtKB-SubCell"/>
</dbReference>
<evidence type="ECO:0000256" key="6">
    <source>
        <dbReference type="ARBA" id="ARBA00022946"/>
    </source>
</evidence>
<keyword evidence="9" id="KW-0472">Membrane</keyword>
<dbReference type="PANTHER" id="PTHR10721">
    <property type="entry name" value="MITOCHONDRIAL IMPORT INNER MEMBRANE TRANSLOCASE SUBUNIT TIM44"/>
    <property type="match status" value="1"/>
</dbReference>
<organism evidence="12 13">
    <name type="scientific">Pristionchus fissidentatus</name>
    <dbReference type="NCBI Taxonomy" id="1538716"/>
    <lineage>
        <taxon>Eukaryota</taxon>
        <taxon>Metazoa</taxon>
        <taxon>Ecdysozoa</taxon>
        <taxon>Nematoda</taxon>
        <taxon>Chromadorea</taxon>
        <taxon>Rhabditida</taxon>
        <taxon>Rhabditina</taxon>
        <taxon>Diplogasteromorpha</taxon>
        <taxon>Diplogasteroidea</taxon>
        <taxon>Neodiplogasteridae</taxon>
        <taxon>Pristionchus</taxon>
    </lineage>
</organism>
<evidence type="ECO:0000256" key="9">
    <source>
        <dbReference type="ARBA" id="ARBA00023136"/>
    </source>
</evidence>
<dbReference type="Proteomes" id="UP001432322">
    <property type="component" value="Unassembled WGS sequence"/>
</dbReference>
<keyword evidence="5" id="KW-0653">Protein transport</keyword>
<evidence type="ECO:0000256" key="10">
    <source>
        <dbReference type="SAM" id="Coils"/>
    </source>
</evidence>
<evidence type="ECO:0000259" key="11">
    <source>
        <dbReference type="SMART" id="SM00978"/>
    </source>
</evidence>
<dbReference type="SMART" id="SM00978">
    <property type="entry name" value="Tim44"/>
    <property type="match status" value="1"/>
</dbReference>
<name>A0AAV5WEV2_9BILA</name>
<dbReference type="EMBL" id="BTSY01000005">
    <property type="protein sequence ID" value="GMT28467.1"/>
    <property type="molecule type" value="Genomic_DNA"/>
</dbReference>
<evidence type="ECO:0000256" key="8">
    <source>
        <dbReference type="ARBA" id="ARBA00023128"/>
    </source>
</evidence>
<dbReference type="SUPFAM" id="SSF54427">
    <property type="entry name" value="NTF2-like"/>
    <property type="match status" value="1"/>
</dbReference>
<gene>
    <name evidence="12" type="ORF">PFISCL1PPCAC_19764</name>
</gene>
<evidence type="ECO:0000313" key="13">
    <source>
        <dbReference type="Proteomes" id="UP001432322"/>
    </source>
</evidence>
<dbReference type="PIRSF" id="PIRSF037871">
    <property type="entry name" value="TIM44"/>
    <property type="match status" value="1"/>
</dbReference>
<protein>
    <recommendedName>
        <fullName evidence="11">Tim44-like domain-containing protein</fullName>
    </recommendedName>
</protein>
<dbReference type="Pfam" id="PF04280">
    <property type="entry name" value="Tim44"/>
    <property type="match status" value="1"/>
</dbReference>
<comment type="similarity">
    <text evidence="2">Belongs to the Tim44 family.</text>
</comment>
<evidence type="ECO:0000256" key="4">
    <source>
        <dbReference type="ARBA" id="ARBA00022792"/>
    </source>
</evidence>
<reference evidence="12" key="1">
    <citation type="submission" date="2023-10" db="EMBL/GenBank/DDBJ databases">
        <title>Genome assembly of Pristionchus species.</title>
        <authorList>
            <person name="Yoshida K."/>
            <person name="Sommer R.J."/>
        </authorList>
    </citation>
    <scope>NUCLEOTIDE SEQUENCE</scope>
    <source>
        <strain evidence="12">RS5133</strain>
    </source>
</reference>
<keyword evidence="6" id="KW-0809">Transit peptide</keyword>
<keyword evidence="10" id="KW-0175">Coiled coil</keyword>
<comment type="caution">
    <text evidence="12">The sequence shown here is derived from an EMBL/GenBank/DDBJ whole genome shotgun (WGS) entry which is preliminary data.</text>
</comment>
<dbReference type="AlphaFoldDB" id="A0AAV5WEV2"/>
<evidence type="ECO:0000256" key="5">
    <source>
        <dbReference type="ARBA" id="ARBA00022927"/>
    </source>
</evidence>
<sequence length="436" mass="49498">RSMRLAGAVGKLWRGGMLRSYTRNDITFNGHFSAIREYSSPPGRKGFFGNLIDNVKEEMEKNKELQKNKDELNKRMAELNDSEALKDARKKFEIVEQERLKSSEVVKQKVEKLGEEMKKMLAEIQKTEAGKKLSEAGEEALKQAKAAAEQVEKLAEKVGDTQVYKHVSNTMESVKKEVDSVADVRMYRRPDTLKKRSDNTWGEGQANKTVAPNEEALGIELHKSSKWQSGWSKFAEDNAYFNRLIDWKTQLDESDGVAARMYRGITDKISGMFSGSNEVSTVLTEIAKIDSGFDKTEWLKYCEKDIIPNILEGFIRGDLEVLEDWCYERAFVALSTVVKEYQKIGFHTADSKIIDISKVELVSGKMMEQGPVLIITFQAFMINVVKNMEGKVIEGSMDQPVRVHHVWVMCRDMEELNASTAWKLLEVHMQAGALAI</sequence>
<evidence type="ECO:0000256" key="7">
    <source>
        <dbReference type="ARBA" id="ARBA00023010"/>
    </source>
</evidence>
<dbReference type="InterPro" id="IPR017303">
    <property type="entry name" value="Tim44"/>
</dbReference>
<evidence type="ECO:0000256" key="1">
    <source>
        <dbReference type="ARBA" id="ARBA00004273"/>
    </source>
</evidence>
<evidence type="ECO:0000256" key="3">
    <source>
        <dbReference type="ARBA" id="ARBA00022448"/>
    </source>
</evidence>
<dbReference type="GO" id="GO:0051087">
    <property type="term" value="F:protein-folding chaperone binding"/>
    <property type="evidence" value="ECO:0007669"/>
    <property type="project" value="InterPro"/>
</dbReference>
<dbReference type="InterPro" id="IPR007379">
    <property type="entry name" value="Tim44-like_dom"/>
</dbReference>